<dbReference type="InterPro" id="IPR014730">
    <property type="entry name" value="ETF_a/b_N"/>
</dbReference>
<gene>
    <name evidence="5" type="ordered locus">Htur_3862</name>
</gene>
<evidence type="ECO:0000313" key="5">
    <source>
        <dbReference type="EMBL" id="ADB62721.1"/>
    </source>
</evidence>
<dbReference type="SUPFAM" id="SSF52402">
    <property type="entry name" value="Adenine nucleotide alpha hydrolases-like"/>
    <property type="match status" value="1"/>
</dbReference>
<dbReference type="Proteomes" id="UP000001903">
    <property type="component" value="Plasmid pHTUR01"/>
</dbReference>
<keyword evidence="2" id="KW-0813">Transport</keyword>
<dbReference type="Pfam" id="PF01012">
    <property type="entry name" value="ETF"/>
    <property type="match status" value="1"/>
</dbReference>
<comment type="similarity">
    <text evidence="1">Belongs to the ETF beta-subunit/FixA family.</text>
</comment>
<keyword evidence="5" id="KW-0614">Plasmid</keyword>
<geneLocation type="plasmid" evidence="5 6">
    <name>pHTUR01</name>
</geneLocation>
<evidence type="ECO:0000313" key="6">
    <source>
        <dbReference type="Proteomes" id="UP000001903"/>
    </source>
</evidence>
<evidence type="ECO:0000256" key="3">
    <source>
        <dbReference type="ARBA" id="ARBA00022982"/>
    </source>
</evidence>
<dbReference type="GeneID" id="8744490"/>
<protein>
    <submittedName>
        <fullName evidence="5">Electron transfer flavoprotein alpha/beta-subunit</fullName>
    </submittedName>
</protein>
<dbReference type="HOGENOM" id="CLU_975230_0_0_2"/>
<dbReference type="PANTHER" id="PTHR21294:SF8">
    <property type="entry name" value="ELECTRON TRANSFER FLAVOPROTEIN SUBUNIT BETA"/>
    <property type="match status" value="1"/>
</dbReference>
<dbReference type="Gene3D" id="3.40.50.620">
    <property type="entry name" value="HUPs"/>
    <property type="match status" value="1"/>
</dbReference>
<dbReference type="SMART" id="SM00893">
    <property type="entry name" value="ETF"/>
    <property type="match status" value="1"/>
</dbReference>
<proteinExistence type="inferred from homology"/>
<sequence length="285" mass="30586">MKAVVGVRPSPHRLIDEGGTARPYRWHASIVDRVALEAALRTAETVVAVGIGGKPAKECVRTALTTGADRGIHVSFDPIEETVAEKYAAVLARVAAREDPDVLYVGEFSPLMDVEVAGLAAETLDWPSTTRITAIGADEVLADDEFGANEVAVQRKLDVGRQEVLGVELPAVLGIDSGFANPRRASLETAVSGRRAEIETIPLEDVVPGESRFSMSVGAATIERVVPNERWGRGEPPRGGTVEERIYRMLGRGTAEGQTTGEVVDAPPEEAAERVVEYLRENNLL</sequence>
<organism evidence="5 6">
    <name type="scientific">Haloterrigena turkmenica (strain ATCC 51198 / DSM 5511 / JCM 9101 / NCIMB 13204 / VKM B-1734 / 4k)</name>
    <name type="common">Halococcus turkmenicus</name>
    <dbReference type="NCBI Taxonomy" id="543526"/>
    <lineage>
        <taxon>Archaea</taxon>
        <taxon>Methanobacteriati</taxon>
        <taxon>Methanobacteriota</taxon>
        <taxon>Stenosarchaea group</taxon>
        <taxon>Halobacteria</taxon>
        <taxon>Halobacteriales</taxon>
        <taxon>Natrialbaceae</taxon>
        <taxon>Haloterrigena</taxon>
    </lineage>
</organism>
<evidence type="ECO:0000256" key="1">
    <source>
        <dbReference type="ARBA" id="ARBA00007557"/>
    </source>
</evidence>
<keyword evidence="6" id="KW-1185">Reference proteome</keyword>
<dbReference type="OrthoDB" id="302355at2157"/>
<dbReference type="PANTHER" id="PTHR21294">
    <property type="entry name" value="ELECTRON TRANSFER FLAVOPROTEIN BETA-SUBUNIT"/>
    <property type="match status" value="1"/>
</dbReference>
<dbReference type="GO" id="GO:0009055">
    <property type="term" value="F:electron transfer activity"/>
    <property type="evidence" value="ECO:0007669"/>
    <property type="project" value="InterPro"/>
</dbReference>
<accession>D2S024</accession>
<dbReference type="AlphaFoldDB" id="D2S024"/>
<dbReference type="InterPro" id="IPR014729">
    <property type="entry name" value="Rossmann-like_a/b/a_fold"/>
</dbReference>
<name>D2S024_HALTV</name>
<keyword evidence="3" id="KW-0249">Electron transport</keyword>
<evidence type="ECO:0000259" key="4">
    <source>
        <dbReference type="SMART" id="SM00893"/>
    </source>
</evidence>
<dbReference type="InterPro" id="IPR012255">
    <property type="entry name" value="ETF_b"/>
</dbReference>
<reference evidence="5 6" key="1">
    <citation type="journal article" date="2010" name="Stand. Genomic Sci.">
        <title>Complete genome sequence of Haloterrigena turkmenica type strain (4k).</title>
        <authorList>
            <person name="Saunders E."/>
            <person name="Tindall B.J."/>
            <person name="Fahnrich R."/>
            <person name="Lapidus A."/>
            <person name="Copeland A."/>
            <person name="Del Rio T.G."/>
            <person name="Lucas S."/>
            <person name="Chen F."/>
            <person name="Tice H."/>
            <person name="Cheng J.F."/>
            <person name="Han C."/>
            <person name="Detter J.C."/>
            <person name="Bruce D."/>
            <person name="Goodwin L."/>
            <person name="Chain P."/>
            <person name="Pitluck S."/>
            <person name="Pati A."/>
            <person name="Ivanova N."/>
            <person name="Mavromatis K."/>
            <person name="Chen A."/>
            <person name="Palaniappan K."/>
            <person name="Land M."/>
            <person name="Hauser L."/>
            <person name="Chang Y.J."/>
            <person name="Jeffries C.D."/>
            <person name="Brettin T."/>
            <person name="Rohde M."/>
            <person name="Goker M."/>
            <person name="Bristow J."/>
            <person name="Eisen J.A."/>
            <person name="Markowitz V."/>
            <person name="Hugenholtz P."/>
            <person name="Klenk H.P."/>
            <person name="Kyrpides N.C."/>
        </authorList>
    </citation>
    <scope>NUCLEOTIDE SEQUENCE [LARGE SCALE GENOMIC DNA]</scope>
    <source>
        <strain evidence="6">ATCC 51198 / DSM 5511 / JCM 9101 / NCIMB 13204 / VKM B-1734 / 4k</strain>
    </source>
</reference>
<dbReference type="RefSeq" id="WP_012944965.1">
    <property type="nucleotide sequence ID" value="NC_013744.1"/>
</dbReference>
<evidence type="ECO:0000256" key="2">
    <source>
        <dbReference type="ARBA" id="ARBA00022448"/>
    </source>
</evidence>
<feature type="domain" description="Electron transfer flavoprotein alpha/beta-subunit N-terminal" evidence="4">
    <location>
        <begin position="20"/>
        <end position="210"/>
    </location>
</feature>
<dbReference type="KEGG" id="htu:Htur_3862"/>
<dbReference type="EMBL" id="CP001861">
    <property type="protein sequence ID" value="ADB62721.1"/>
    <property type="molecule type" value="Genomic_DNA"/>
</dbReference>